<gene>
    <name evidence="3" type="ordered locus">TP02_0009</name>
</gene>
<dbReference type="InParanoid" id="Q4N6C8"/>
<feature type="chain" id="PRO_5004241275" evidence="2">
    <location>
        <begin position="22"/>
        <end position="336"/>
    </location>
</feature>
<evidence type="ECO:0000256" key="1">
    <source>
        <dbReference type="SAM" id="MobiDB-lite"/>
    </source>
</evidence>
<dbReference type="VEuPathDB" id="PiroplasmaDB:TpMuguga_02g00009"/>
<organism evidence="3 4">
    <name type="scientific">Theileria parva</name>
    <name type="common">East coast fever infection agent</name>
    <dbReference type="NCBI Taxonomy" id="5875"/>
    <lineage>
        <taxon>Eukaryota</taxon>
        <taxon>Sar</taxon>
        <taxon>Alveolata</taxon>
        <taxon>Apicomplexa</taxon>
        <taxon>Aconoidasida</taxon>
        <taxon>Piroplasmida</taxon>
        <taxon>Theileriidae</taxon>
        <taxon>Theileria</taxon>
    </lineage>
</organism>
<dbReference type="AlphaFoldDB" id="Q4N6C8"/>
<dbReference type="RefSeq" id="XP_764578.1">
    <property type="nucleotide sequence ID" value="XM_759485.1"/>
</dbReference>
<reference evidence="3 4" key="1">
    <citation type="journal article" date="2005" name="Science">
        <title>Genome sequence of Theileria parva, a bovine pathogen that transforms lymphocytes.</title>
        <authorList>
            <person name="Gardner M.J."/>
            <person name="Bishop R."/>
            <person name="Shah T."/>
            <person name="de Villiers E.P."/>
            <person name="Carlton J.M."/>
            <person name="Hall N."/>
            <person name="Ren Q."/>
            <person name="Paulsen I.T."/>
            <person name="Pain A."/>
            <person name="Berriman M."/>
            <person name="Wilson R.J.M."/>
            <person name="Sato S."/>
            <person name="Ralph S.A."/>
            <person name="Mann D.J."/>
            <person name="Xiong Z."/>
            <person name="Shallom S.J."/>
            <person name="Weidman J."/>
            <person name="Jiang L."/>
            <person name="Lynn J."/>
            <person name="Weaver B."/>
            <person name="Shoaibi A."/>
            <person name="Domingo A.R."/>
            <person name="Wasawo D."/>
            <person name="Crabtree J."/>
            <person name="Wortman J.R."/>
            <person name="Haas B."/>
            <person name="Angiuoli S.V."/>
            <person name="Creasy T.H."/>
            <person name="Lu C."/>
            <person name="Suh B."/>
            <person name="Silva J.C."/>
            <person name="Utterback T.R."/>
            <person name="Feldblyum T.V."/>
            <person name="Pertea M."/>
            <person name="Allen J."/>
            <person name="Nierman W.C."/>
            <person name="Taracha E.L.N."/>
            <person name="Salzberg S.L."/>
            <person name="White O.R."/>
            <person name="Fitzhugh H.A."/>
            <person name="Morzaria S."/>
            <person name="Venter J.C."/>
            <person name="Fraser C.M."/>
            <person name="Nene V."/>
        </authorList>
    </citation>
    <scope>NUCLEOTIDE SEQUENCE [LARGE SCALE GENOMIC DNA]</scope>
    <source>
        <strain evidence="3 4">Muguga</strain>
    </source>
</reference>
<evidence type="ECO:0000313" key="3">
    <source>
        <dbReference type="EMBL" id="EAN32295.1"/>
    </source>
</evidence>
<keyword evidence="4" id="KW-1185">Reference proteome</keyword>
<name>Q4N6C8_THEPA</name>
<dbReference type="GeneID" id="3501584"/>
<keyword evidence="2" id="KW-0732">Signal</keyword>
<accession>Q4N6C8</accession>
<evidence type="ECO:0000256" key="2">
    <source>
        <dbReference type="SAM" id="SignalP"/>
    </source>
</evidence>
<proteinExistence type="predicted"/>
<feature type="compositionally biased region" description="Polar residues" evidence="1">
    <location>
        <begin position="291"/>
        <end position="304"/>
    </location>
</feature>
<comment type="caution">
    <text evidence="3">The sequence shown here is derived from an EMBL/GenBank/DDBJ whole genome shotgun (WGS) entry which is preliminary data.</text>
</comment>
<protein>
    <submittedName>
        <fullName evidence="3">Uncharacterized protein</fullName>
    </submittedName>
</protein>
<evidence type="ECO:0000313" key="4">
    <source>
        <dbReference type="Proteomes" id="UP000001949"/>
    </source>
</evidence>
<dbReference type="Proteomes" id="UP000001949">
    <property type="component" value="Unassembled WGS sequence"/>
</dbReference>
<feature type="region of interest" description="Disordered" evidence="1">
    <location>
        <begin position="267"/>
        <end position="336"/>
    </location>
</feature>
<dbReference type="KEGG" id="tpv:TP02_0009"/>
<dbReference type="EMBL" id="AAGK01000002">
    <property type="protein sequence ID" value="EAN32295.1"/>
    <property type="molecule type" value="Genomic_DNA"/>
</dbReference>
<sequence>MDRFISYECLFILIIIGYVRCSDKYPQPPETIPQPQSGNLVPVSDNQQTQTYQTQTIVYYGHPETTQNFPFPQPINQPYVPQFPTQTYQTQPINYYDHPQPINQPYVPQFQPTPQTAPVQYYVPTIIPPVPVQHYELSPHPMTQQPVLVQPYQLYVPAQITPQPQPIQQIPLQHRPYQHTAHHQFRPQYRGPRGPFRQEYHGPRYPRYRPPYYQPIRYGPPVYSYQQSDDYQIVQPVNNYGTPPIAEQSETTDKVKELQPELVKLELGSDSEDEYYQTTKGPEGIDKLSVEQPSQNSDQPSEPSDTYKELEPKHIPVEVKSDDEESISEPKKHVKK</sequence>
<feature type="signal peptide" evidence="2">
    <location>
        <begin position="1"/>
        <end position="21"/>
    </location>
</feature>
<feature type="compositionally biased region" description="Basic and acidic residues" evidence="1">
    <location>
        <begin position="305"/>
        <end position="320"/>
    </location>
</feature>